<dbReference type="EMBL" id="BJYU01000110">
    <property type="protein sequence ID" value="GEO17554.1"/>
    <property type="molecule type" value="Genomic_DNA"/>
</dbReference>
<organism evidence="1 2">
    <name type="scientific">Microvirga aerophila</name>
    <dbReference type="NCBI Taxonomy" id="670291"/>
    <lineage>
        <taxon>Bacteria</taxon>
        <taxon>Pseudomonadati</taxon>
        <taxon>Pseudomonadota</taxon>
        <taxon>Alphaproteobacteria</taxon>
        <taxon>Hyphomicrobiales</taxon>
        <taxon>Methylobacteriaceae</taxon>
        <taxon>Microvirga</taxon>
    </lineage>
</organism>
<reference evidence="1 2" key="1">
    <citation type="submission" date="2019-07" db="EMBL/GenBank/DDBJ databases">
        <title>Whole genome shotgun sequence of Microvirga aerophila NBRC 106136.</title>
        <authorList>
            <person name="Hosoyama A."/>
            <person name="Uohara A."/>
            <person name="Ohji S."/>
            <person name="Ichikawa N."/>
        </authorList>
    </citation>
    <scope>NUCLEOTIDE SEQUENCE [LARGE SCALE GENOMIC DNA]</scope>
    <source>
        <strain evidence="1 2">NBRC 106136</strain>
    </source>
</reference>
<evidence type="ECO:0000313" key="1">
    <source>
        <dbReference type="EMBL" id="GEO17554.1"/>
    </source>
</evidence>
<evidence type="ECO:0000313" key="2">
    <source>
        <dbReference type="Proteomes" id="UP000321085"/>
    </source>
</evidence>
<name>A0A512C014_9HYPH</name>
<dbReference type="AlphaFoldDB" id="A0A512C014"/>
<comment type="caution">
    <text evidence="1">The sequence shown here is derived from an EMBL/GenBank/DDBJ whole genome shotgun (WGS) entry which is preliminary data.</text>
</comment>
<protein>
    <submittedName>
        <fullName evidence="1">Uncharacterized protein</fullName>
    </submittedName>
</protein>
<dbReference type="Proteomes" id="UP000321085">
    <property type="component" value="Unassembled WGS sequence"/>
</dbReference>
<proteinExistence type="predicted"/>
<sequence>MDDDKIESLASSFYAVEYNSHSWNSAPEIIKDEFRLYARSAIELFSSETKAFNDEGIFHQSSLTNKKMHLH</sequence>
<accession>A0A512C014</accession>
<keyword evidence="2" id="KW-1185">Reference proteome</keyword>
<gene>
    <name evidence="1" type="ORF">MAE02_52500</name>
</gene>
<dbReference type="RefSeq" id="WP_114188894.1">
    <property type="nucleotide sequence ID" value="NZ_BJYU01000110.1"/>
</dbReference>